<reference evidence="3" key="1">
    <citation type="journal article" date="2019" name="Int. J. Syst. Evol. Microbiol.">
        <title>The Global Catalogue of Microorganisms (GCM) 10K type strain sequencing project: providing services to taxonomists for standard genome sequencing and annotation.</title>
        <authorList>
            <consortium name="The Broad Institute Genomics Platform"/>
            <consortium name="The Broad Institute Genome Sequencing Center for Infectious Disease"/>
            <person name="Wu L."/>
            <person name="Ma J."/>
        </authorList>
    </citation>
    <scope>NUCLEOTIDE SEQUENCE [LARGE SCALE GENOMIC DNA]</scope>
    <source>
        <strain evidence="3">JCM 31921</strain>
    </source>
</reference>
<keyword evidence="3" id="KW-1185">Reference proteome</keyword>
<dbReference type="Pfam" id="PF14376">
    <property type="entry name" value="Haem_bd"/>
    <property type="match status" value="1"/>
</dbReference>
<evidence type="ECO:0000259" key="1">
    <source>
        <dbReference type="SMART" id="SM01235"/>
    </source>
</evidence>
<evidence type="ECO:0000313" key="2">
    <source>
        <dbReference type="EMBL" id="GAA4453871.1"/>
    </source>
</evidence>
<sequence length="157" mass="18249">MKKLGWILLVVFIAIQFIRPAKNVSTAAPVNDIASVSLVPDDVNQILHKACYDCHSDNTHYPWYANIQPVYWWMDHHVDEGKDELNFSAWGTYKLKRKLRKYVEISEQVTEGEMPLESYTWMHADAKLSREEANLVINWANEMARKLQQDSLIVSVQ</sequence>
<organism evidence="2 3">
    <name type="scientific">Rurimicrobium arvi</name>
    <dbReference type="NCBI Taxonomy" id="2049916"/>
    <lineage>
        <taxon>Bacteria</taxon>
        <taxon>Pseudomonadati</taxon>
        <taxon>Bacteroidota</taxon>
        <taxon>Chitinophagia</taxon>
        <taxon>Chitinophagales</taxon>
        <taxon>Chitinophagaceae</taxon>
        <taxon>Rurimicrobium</taxon>
    </lineage>
</organism>
<feature type="domain" description="Haem-binding" evidence="1">
    <location>
        <begin position="9"/>
        <end position="144"/>
    </location>
</feature>
<dbReference type="EMBL" id="BAABEZ010000022">
    <property type="protein sequence ID" value="GAA4453871.1"/>
    <property type="molecule type" value="Genomic_DNA"/>
</dbReference>
<proteinExistence type="predicted"/>
<dbReference type="InterPro" id="IPR025992">
    <property type="entry name" value="Haem-bd"/>
</dbReference>
<protein>
    <recommendedName>
        <fullName evidence="1">Haem-binding domain-containing protein</fullName>
    </recommendedName>
</protein>
<dbReference type="Proteomes" id="UP001501410">
    <property type="component" value="Unassembled WGS sequence"/>
</dbReference>
<dbReference type="RefSeq" id="WP_344824786.1">
    <property type="nucleotide sequence ID" value="NZ_BAABEZ010000022.1"/>
</dbReference>
<accession>A0ABP8MSG3</accession>
<comment type="caution">
    <text evidence="2">The sequence shown here is derived from an EMBL/GenBank/DDBJ whole genome shotgun (WGS) entry which is preliminary data.</text>
</comment>
<dbReference type="SMART" id="SM01235">
    <property type="entry name" value="Haem_bd"/>
    <property type="match status" value="1"/>
</dbReference>
<gene>
    <name evidence="2" type="ORF">GCM10023092_14920</name>
</gene>
<name>A0ABP8MSG3_9BACT</name>
<evidence type="ECO:0000313" key="3">
    <source>
        <dbReference type="Proteomes" id="UP001501410"/>
    </source>
</evidence>